<dbReference type="Pfam" id="PF00089">
    <property type="entry name" value="Trypsin"/>
    <property type="match status" value="1"/>
</dbReference>
<sequence>AVTAGHCRIEDGGVVRTRSGRSGTFQRAIFESPYSGGADYALVDFGSTAMAGDRIGDIPASRVHPDPKIGQKVCRTGISSGQHCGTVVEQHGPYQFLTTGMPSSIPGDSGGPVWIPTRNGWAQIIGIWLGEKSSRLTSIENGRFASLADGLHLLGDTA</sequence>
<feature type="non-terminal residue" evidence="2">
    <location>
        <position position="1"/>
    </location>
</feature>
<dbReference type="Gene3D" id="2.40.10.10">
    <property type="entry name" value="Trypsin-like serine proteases"/>
    <property type="match status" value="2"/>
</dbReference>
<organism evidence="2 3">
    <name type="scientific">Mycobacterium asiaticum</name>
    <dbReference type="NCBI Taxonomy" id="1790"/>
    <lineage>
        <taxon>Bacteria</taxon>
        <taxon>Bacillati</taxon>
        <taxon>Actinomycetota</taxon>
        <taxon>Actinomycetes</taxon>
        <taxon>Mycobacteriales</taxon>
        <taxon>Mycobacteriaceae</taxon>
        <taxon>Mycobacterium</taxon>
    </lineage>
</organism>
<reference evidence="2 3" key="1">
    <citation type="submission" date="2016-06" db="EMBL/GenBank/DDBJ databases">
        <authorList>
            <person name="Kjaerup R.B."/>
            <person name="Dalgaard T.S."/>
            <person name="Juul-Madsen H.R."/>
        </authorList>
    </citation>
    <scope>NUCLEOTIDE SEQUENCE [LARGE SCALE GENOMIC DNA]</scope>
    <source>
        <strain evidence="2 3">1276495.2</strain>
    </source>
</reference>
<gene>
    <name evidence="2" type="ORF">A5640_11230</name>
</gene>
<accession>A0A1A3KNR0</accession>
<evidence type="ECO:0000259" key="1">
    <source>
        <dbReference type="Pfam" id="PF00089"/>
    </source>
</evidence>
<dbReference type="GO" id="GO:0004252">
    <property type="term" value="F:serine-type endopeptidase activity"/>
    <property type="evidence" value="ECO:0007669"/>
    <property type="project" value="InterPro"/>
</dbReference>
<dbReference type="AlphaFoldDB" id="A0A1A3KNR0"/>
<dbReference type="InterPro" id="IPR043504">
    <property type="entry name" value="Peptidase_S1_PA_chymotrypsin"/>
</dbReference>
<dbReference type="Proteomes" id="UP000093925">
    <property type="component" value="Unassembled WGS sequence"/>
</dbReference>
<dbReference type="InterPro" id="IPR001254">
    <property type="entry name" value="Trypsin_dom"/>
</dbReference>
<dbReference type="RefSeq" id="WP_065139932.1">
    <property type="nucleotide sequence ID" value="NZ_LZLM01000064.1"/>
</dbReference>
<evidence type="ECO:0000313" key="2">
    <source>
        <dbReference type="EMBL" id="OBJ86074.1"/>
    </source>
</evidence>
<dbReference type="SUPFAM" id="SSF50494">
    <property type="entry name" value="Trypsin-like serine proteases"/>
    <property type="match status" value="1"/>
</dbReference>
<dbReference type="EMBL" id="LZLM01000064">
    <property type="protein sequence ID" value="OBJ86074.1"/>
    <property type="molecule type" value="Genomic_DNA"/>
</dbReference>
<name>A0A1A3KNR0_MYCAS</name>
<protein>
    <recommendedName>
        <fullName evidence="1">Peptidase S1 domain-containing protein</fullName>
    </recommendedName>
</protein>
<proteinExistence type="predicted"/>
<dbReference type="GO" id="GO:0006508">
    <property type="term" value="P:proteolysis"/>
    <property type="evidence" value="ECO:0007669"/>
    <property type="project" value="InterPro"/>
</dbReference>
<feature type="domain" description="Peptidase S1" evidence="1">
    <location>
        <begin position="2"/>
        <end position="127"/>
    </location>
</feature>
<dbReference type="InterPro" id="IPR009003">
    <property type="entry name" value="Peptidase_S1_PA"/>
</dbReference>
<evidence type="ECO:0000313" key="3">
    <source>
        <dbReference type="Proteomes" id="UP000093925"/>
    </source>
</evidence>
<comment type="caution">
    <text evidence="2">The sequence shown here is derived from an EMBL/GenBank/DDBJ whole genome shotgun (WGS) entry which is preliminary data.</text>
</comment>